<comment type="caution">
    <text evidence="2">The sequence shown here is derived from an EMBL/GenBank/DDBJ whole genome shotgun (WGS) entry which is preliminary data.</text>
</comment>
<dbReference type="EMBL" id="JBBWRZ010000005">
    <property type="protein sequence ID" value="KAK8235230.1"/>
    <property type="molecule type" value="Genomic_DNA"/>
</dbReference>
<feature type="compositionally biased region" description="Polar residues" evidence="1">
    <location>
        <begin position="260"/>
        <end position="270"/>
    </location>
</feature>
<dbReference type="Proteomes" id="UP001492380">
    <property type="component" value="Unassembled WGS sequence"/>
</dbReference>
<feature type="region of interest" description="Disordered" evidence="1">
    <location>
        <begin position="1111"/>
        <end position="1136"/>
    </location>
</feature>
<feature type="region of interest" description="Disordered" evidence="1">
    <location>
        <begin position="655"/>
        <end position="793"/>
    </location>
</feature>
<feature type="region of interest" description="Disordered" evidence="1">
    <location>
        <begin position="1271"/>
        <end position="1291"/>
    </location>
</feature>
<protein>
    <recommendedName>
        <fullName evidence="4">Methyltransferase type 11 domain-containing protein</fullName>
    </recommendedName>
</protein>
<feature type="region of interest" description="Disordered" evidence="1">
    <location>
        <begin position="260"/>
        <end position="351"/>
    </location>
</feature>
<feature type="region of interest" description="Disordered" evidence="1">
    <location>
        <begin position="1148"/>
        <end position="1201"/>
    </location>
</feature>
<feature type="compositionally biased region" description="Low complexity" evidence="1">
    <location>
        <begin position="501"/>
        <end position="513"/>
    </location>
</feature>
<feature type="compositionally biased region" description="Polar residues" evidence="1">
    <location>
        <begin position="1584"/>
        <end position="1610"/>
    </location>
</feature>
<feature type="compositionally biased region" description="Low complexity" evidence="1">
    <location>
        <begin position="271"/>
        <end position="296"/>
    </location>
</feature>
<feature type="compositionally biased region" description="Basic and acidic residues" evidence="1">
    <location>
        <begin position="861"/>
        <end position="880"/>
    </location>
</feature>
<feature type="compositionally biased region" description="Polar residues" evidence="1">
    <location>
        <begin position="480"/>
        <end position="500"/>
    </location>
</feature>
<feature type="compositionally biased region" description="Polar residues" evidence="1">
    <location>
        <begin position="608"/>
        <end position="623"/>
    </location>
</feature>
<feature type="compositionally biased region" description="Polar residues" evidence="1">
    <location>
        <begin position="1187"/>
        <end position="1200"/>
    </location>
</feature>
<organism evidence="2 3">
    <name type="scientific">Phyllosticta capitalensis</name>
    <dbReference type="NCBI Taxonomy" id="121624"/>
    <lineage>
        <taxon>Eukaryota</taxon>
        <taxon>Fungi</taxon>
        <taxon>Dikarya</taxon>
        <taxon>Ascomycota</taxon>
        <taxon>Pezizomycotina</taxon>
        <taxon>Dothideomycetes</taxon>
        <taxon>Dothideomycetes incertae sedis</taxon>
        <taxon>Botryosphaeriales</taxon>
        <taxon>Phyllostictaceae</taxon>
        <taxon>Phyllosticta</taxon>
    </lineage>
</organism>
<evidence type="ECO:0000313" key="2">
    <source>
        <dbReference type="EMBL" id="KAK8235230.1"/>
    </source>
</evidence>
<dbReference type="InterPro" id="IPR029063">
    <property type="entry name" value="SAM-dependent_MTases_sf"/>
</dbReference>
<accession>A0ABR1YP50</accession>
<reference evidence="2 3" key="1">
    <citation type="submission" date="2024-04" db="EMBL/GenBank/DDBJ databases">
        <title>Phyllosticta paracitricarpa is synonymous to the EU quarantine fungus P. citricarpa based on phylogenomic analyses.</title>
        <authorList>
            <consortium name="Lawrence Berkeley National Laboratory"/>
            <person name="Van Ingen-Buijs V.A."/>
            <person name="Van Westerhoven A.C."/>
            <person name="Haridas S."/>
            <person name="Skiadas P."/>
            <person name="Martin F."/>
            <person name="Groenewald J.Z."/>
            <person name="Crous P.W."/>
            <person name="Seidl M.F."/>
        </authorList>
    </citation>
    <scope>NUCLEOTIDE SEQUENCE [LARGE SCALE GENOMIC DNA]</scope>
    <source>
        <strain evidence="2 3">CBS 123374</strain>
    </source>
</reference>
<name>A0ABR1YP50_9PEZI</name>
<feature type="region of interest" description="Disordered" evidence="1">
    <location>
        <begin position="1304"/>
        <end position="1357"/>
    </location>
</feature>
<feature type="compositionally biased region" description="Pro residues" evidence="1">
    <location>
        <begin position="1022"/>
        <end position="1033"/>
    </location>
</feature>
<feature type="compositionally biased region" description="Low complexity" evidence="1">
    <location>
        <begin position="1626"/>
        <end position="1642"/>
    </location>
</feature>
<feature type="compositionally biased region" description="Polar residues" evidence="1">
    <location>
        <begin position="75"/>
        <end position="89"/>
    </location>
</feature>
<feature type="region of interest" description="Disordered" evidence="1">
    <location>
        <begin position="1577"/>
        <end position="1642"/>
    </location>
</feature>
<feature type="compositionally biased region" description="Low complexity" evidence="1">
    <location>
        <begin position="339"/>
        <end position="348"/>
    </location>
</feature>
<feature type="compositionally biased region" description="Basic and acidic residues" evidence="1">
    <location>
        <begin position="1155"/>
        <end position="1186"/>
    </location>
</feature>
<feature type="compositionally biased region" description="Low complexity" evidence="1">
    <location>
        <begin position="1111"/>
        <end position="1123"/>
    </location>
</feature>
<feature type="compositionally biased region" description="Polar residues" evidence="1">
    <location>
        <begin position="182"/>
        <end position="194"/>
    </location>
</feature>
<evidence type="ECO:0008006" key="4">
    <source>
        <dbReference type="Google" id="ProtNLM"/>
    </source>
</evidence>
<feature type="compositionally biased region" description="Polar residues" evidence="1">
    <location>
        <begin position="1086"/>
        <end position="1095"/>
    </location>
</feature>
<evidence type="ECO:0000256" key="1">
    <source>
        <dbReference type="SAM" id="MobiDB-lite"/>
    </source>
</evidence>
<feature type="compositionally biased region" description="Low complexity" evidence="1">
    <location>
        <begin position="659"/>
        <end position="676"/>
    </location>
</feature>
<feature type="compositionally biased region" description="Gly residues" evidence="1">
    <location>
        <begin position="572"/>
        <end position="583"/>
    </location>
</feature>
<keyword evidence="3" id="KW-1185">Reference proteome</keyword>
<evidence type="ECO:0000313" key="3">
    <source>
        <dbReference type="Proteomes" id="UP001492380"/>
    </source>
</evidence>
<proteinExistence type="predicted"/>
<feature type="region of interest" description="Disordered" evidence="1">
    <location>
        <begin position="919"/>
        <end position="1095"/>
    </location>
</feature>
<feature type="compositionally biased region" description="Low complexity" evidence="1">
    <location>
        <begin position="31"/>
        <end position="51"/>
    </location>
</feature>
<feature type="compositionally biased region" description="Polar residues" evidence="1">
    <location>
        <begin position="221"/>
        <end position="230"/>
    </location>
</feature>
<feature type="region of interest" description="Disordered" evidence="1">
    <location>
        <begin position="854"/>
        <end position="905"/>
    </location>
</feature>
<feature type="compositionally biased region" description="Low complexity" evidence="1">
    <location>
        <begin position="468"/>
        <end position="479"/>
    </location>
</feature>
<gene>
    <name evidence="2" type="ORF">HDK90DRAFT_452221</name>
</gene>
<feature type="compositionally biased region" description="Basic and acidic residues" evidence="1">
    <location>
        <begin position="936"/>
        <end position="949"/>
    </location>
</feature>
<feature type="compositionally biased region" description="Polar residues" evidence="1">
    <location>
        <begin position="896"/>
        <end position="905"/>
    </location>
</feature>
<feature type="compositionally biased region" description="Basic and acidic residues" evidence="1">
    <location>
        <begin position="624"/>
        <end position="639"/>
    </location>
</feature>
<feature type="compositionally biased region" description="Polar residues" evidence="1">
    <location>
        <begin position="1317"/>
        <end position="1337"/>
    </location>
</feature>
<dbReference type="SUPFAM" id="SSF53335">
    <property type="entry name" value="S-adenosyl-L-methionine-dependent methyltransferases"/>
    <property type="match status" value="1"/>
</dbReference>
<feature type="region of interest" description="Disordered" evidence="1">
    <location>
        <begin position="1"/>
        <end position="236"/>
    </location>
</feature>
<feature type="region of interest" description="Disordered" evidence="1">
    <location>
        <begin position="386"/>
        <end position="639"/>
    </location>
</feature>
<feature type="compositionally biased region" description="Basic and acidic residues" evidence="1">
    <location>
        <begin position="1280"/>
        <end position="1291"/>
    </location>
</feature>
<feature type="compositionally biased region" description="Low complexity" evidence="1">
    <location>
        <begin position="122"/>
        <end position="148"/>
    </location>
</feature>
<feature type="compositionally biased region" description="Pro residues" evidence="1">
    <location>
        <begin position="1048"/>
        <end position="1058"/>
    </location>
</feature>
<sequence>MASQNPQPASSWFRRDASSSSIPQRNPSTRLPSKLATPSSASSLPITTSSSQRPPTKLTKNKKIPEKPRPGPSGGSASVQQRVVPSVKSSGGAGLHRENNHGSESNHGSLHPTKTRVPRFDAATTRTPPLAAASSLASGSSAASTQSSPRTAVLRRKPSSIGRPSLRSRTVTGPPVMMHANGSISKVLSSTTPEPYSDTVLGVAMPFAPPPPLSEERQRSPDSQPQNQADPASYAHTDCMEQERLNQLYASNRSQSTPAYALSVSPSTRCSESPGHFSHASSSTSMSSPSPGMVSRVRSRTRQISPVTIRPPLDRSKTDGSTLTVPAADRRGNFTRYESTNSSSSSSTVVGGDQIRREIKVPIIQKEEHLDVPKFQAAEKLADLKEKTAQAPPVSVPKQPTEQPVYPPPELAHLADVDNKPPVSTHLPRPARPSREGTQDLSHLQRPSPVVQSNLTSLPAARHRRQISSGSVSPGSFASRITSPQTSNSSKKPSVSTNATSPNPSLPDSLLSPISTNESSVEERSRGLSPGNGTSRFGFFTRKSPAPENGSPSAVLRKEKRGLRKGPAAGTGHEGYGKYGIGRGRSISTNSLASSVGRSPSSESVASNQAGRQPSSRKGSYDNTFRKENVAHQKDAGMDDFLRDRLQPVIIRGEGSAGSSIATSSEAAVSTSSLGSGPARAATAPRNDSSTSLAAIGSQRPSVDRSRPTLLPSSMTDSIRGKSPLKALAGRHKRTVSHDSNLSIEPGPQYPNTTYGASGSKKVIISSPSIDPSRGRLQKKEKDSPSKLNRKWNFFQRAQSVPKDSTPPPSMPFQQQMPFTVPSSQPLRAVAHYEIDGPEERPVNIRELELMMEEVAQAADDSEKERSRPPSSQERKRSHDSVLLPPPPILRWPFESANTSPLTSPTVSRYLESELQQLESAPLDLTSPATTSFSQRSKETQVPRADSKDLGAGTGEGPPVAVESTAQAAPKVTPELMQAKSPLEQLARPSRLQQVGRIPHVVSTGDRRRNPNHSSFSRPFGPDLPSPGLPPPKHVLELPLGESRQPNPSDPQTPPTNPPARDSIIPRPLFCNGSGIANYDEPALQGKTSGRSGTQIPEFFAFPRKYSEISYTSSSNAGASSYALTPGPYIPPEEDEVWREYDDLIDEVMSSPDNRTPKSKEEKKRANLKKDSVSGKFVERRSRRYSDQTPTSWLQDSSRPGTVFEEYQDGKEQTEIPNPFKDKGKAAVVHFEDTNVSPKTARPAQNPQTSVHLRRSQMLANYQPLAMLSTQGSASTAPVEGHKDFNFADPEGRLSLPSMRLSLESADPASGAPKLSASPSEGSKAPTGSSLKSQPLTQGAADIKEENEEEPIKPNARYRDSRLMEIAEYQNDGVISMANLRVGALKTSKWLSFGRVLFSPAHSDLENSHDERVLILDGLGKDWSYFCALTYPRTHFYYLSPAPSSSSQPSAPINPPPNYTHIHHSHASAPFPFPRGFFTAVVYRFPTAAPESVYRVIVGECKRVLRPGGYLELSAIDLDLVNMGQHARKVVRDLKWAMQSTEADVCLANASDVLLRLVGRRGFEGIKRGVVGVPVSGSLKKSGDTSTPSTNPSGQPSSTELMGPSSNKSPHTAAAGTLPDMTFGPDLSSTASASSSASSDDSNMISRVGRWWYSRCYETSMFPRHSDTTMANDGSNETEPAAAYSAAGAADKKTMFADATLLHECEERGTNFRLLICYAQKPEQARRRTVSV</sequence>
<feature type="compositionally biased region" description="Low complexity" evidence="1">
    <location>
        <begin position="593"/>
        <end position="607"/>
    </location>
</feature>